<dbReference type="OrthoDB" id="498368at2759"/>
<dbReference type="Proteomes" id="UP000729402">
    <property type="component" value="Unassembled WGS sequence"/>
</dbReference>
<sequence length="379" mass="41867">MVPLVVLLQLLCCLLLASSSYDYGAPGNGHDGLLMTTLDRFHRWMDLHGRSYPDADEKLRRFEVYRRNVEYIDSTNRDGRLGYELGENEFTDLTSEEFVARYTGGLIANDSAVITTPAGDVNEGYIADGGEDDDPAKLQITPPNVDWRNKGAVTPVKNQNPCNSCWAFAAVATVESQHKIRTGELVSLSEQEVLDCDRNDQRGCGGGWAKNALEWIKAKGGVMTEAAYPYVTYQQQYCYSSAAARRVGKIVAVRQLAAGSEAALTTAVAVQPVAVMIEAKINNYNMQHYRGGIYEGPCTKEVNHVVTVVGYGRDDVHRTDYWILKNSWGQKWGDKGFMYLRKGADGRDGLCGIVKTGGVYPVMHGMSHALAVLRTLLYN</sequence>
<protein>
    <submittedName>
        <fullName evidence="9">Uncharacterized protein</fullName>
    </submittedName>
</protein>
<evidence type="ECO:0000259" key="7">
    <source>
        <dbReference type="SMART" id="SM00645"/>
    </source>
</evidence>
<evidence type="ECO:0000313" key="9">
    <source>
        <dbReference type="EMBL" id="KAG8050613.1"/>
    </source>
</evidence>
<dbReference type="InterPro" id="IPR025661">
    <property type="entry name" value="Pept_asp_AS"/>
</dbReference>
<evidence type="ECO:0000259" key="8">
    <source>
        <dbReference type="SMART" id="SM00848"/>
    </source>
</evidence>
<dbReference type="Pfam" id="PF00112">
    <property type="entry name" value="Peptidase_C1"/>
    <property type="match status" value="1"/>
</dbReference>
<dbReference type="InterPro" id="IPR039417">
    <property type="entry name" value="Peptidase_C1A_papain-like"/>
</dbReference>
<accession>A0A8J5VKL1</accession>
<dbReference type="SMART" id="SM00848">
    <property type="entry name" value="Inhibitor_I29"/>
    <property type="match status" value="1"/>
</dbReference>
<evidence type="ECO:0000256" key="2">
    <source>
        <dbReference type="ARBA" id="ARBA00022729"/>
    </source>
</evidence>
<keyword evidence="3" id="KW-0378">Hydrolase</keyword>
<organism evidence="9 10">
    <name type="scientific">Zizania palustris</name>
    <name type="common">Northern wild rice</name>
    <dbReference type="NCBI Taxonomy" id="103762"/>
    <lineage>
        <taxon>Eukaryota</taxon>
        <taxon>Viridiplantae</taxon>
        <taxon>Streptophyta</taxon>
        <taxon>Embryophyta</taxon>
        <taxon>Tracheophyta</taxon>
        <taxon>Spermatophyta</taxon>
        <taxon>Magnoliopsida</taxon>
        <taxon>Liliopsida</taxon>
        <taxon>Poales</taxon>
        <taxon>Poaceae</taxon>
        <taxon>BOP clade</taxon>
        <taxon>Oryzoideae</taxon>
        <taxon>Oryzeae</taxon>
        <taxon>Zizaniinae</taxon>
        <taxon>Zizania</taxon>
    </lineage>
</organism>
<dbReference type="Pfam" id="PF08246">
    <property type="entry name" value="Inhibitor_I29"/>
    <property type="match status" value="1"/>
</dbReference>
<feature type="chain" id="PRO_5035329507" evidence="6">
    <location>
        <begin position="20"/>
        <end position="379"/>
    </location>
</feature>
<reference evidence="9" key="1">
    <citation type="journal article" date="2021" name="bioRxiv">
        <title>Whole Genome Assembly and Annotation of Northern Wild Rice, Zizania palustris L., Supports a Whole Genome Duplication in the Zizania Genus.</title>
        <authorList>
            <person name="Haas M."/>
            <person name="Kono T."/>
            <person name="Macchietto M."/>
            <person name="Millas R."/>
            <person name="McGilp L."/>
            <person name="Shao M."/>
            <person name="Duquette J."/>
            <person name="Hirsch C.N."/>
            <person name="Kimball J."/>
        </authorList>
    </citation>
    <scope>NUCLEOTIDE SEQUENCE</scope>
    <source>
        <tissue evidence="9">Fresh leaf tissue</tissue>
    </source>
</reference>
<keyword evidence="2 6" id="KW-0732">Signal</keyword>
<evidence type="ECO:0000256" key="4">
    <source>
        <dbReference type="ARBA" id="ARBA00022807"/>
    </source>
</evidence>
<dbReference type="InterPro" id="IPR000668">
    <property type="entry name" value="Peptidase_C1A_C"/>
</dbReference>
<evidence type="ECO:0000313" key="10">
    <source>
        <dbReference type="Proteomes" id="UP000729402"/>
    </source>
</evidence>
<keyword evidence="10" id="KW-1185">Reference proteome</keyword>
<dbReference type="EMBL" id="JAAALK010000289">
    <property type="protein sequence ID" value="KAG8050613.1"/>
    <property type="molecule type" value="Genomic_DNA"/>
</dbReference>
<dbReference type="InterPro" id="IPR013128">
    <property type="entry name" value="Peptidase_C1A"/>
</dbReference>
<proteinExistence type="predicted"/>
<dbReference type="GO" id="GO:0008234">
    <property type="term" value="F:cysteine-type peptidase activity"/>
    <property type="evidence" value="ECO:0007669"/>
    <property type="project" value="UniProtKB-KW"/>
</dbReference>
<dbReference type="PANTHER" id="PTHR12411">
    <property type="entry name" value="CYSTEINE PROTEASE FAMILY C1-RELATED"/>
    <property type="match status" value="1"/>
</dbReference>
<feature type="domain" description="Cathepsin propeptide inhibitor" evidence="8">
    <location>
        <begin position="41"/>
        <end position="98"/>
    </location>
</feature>
<keyword evidence="4" id="KW-0788">Thiol protease</keyword>
<dbReference type="CDD" id="cd02248">
    <property type="entry name" value="Peptidase_C1A"/>
    <property type="match status" value="1"/>
</dbReference>
<dbReference type="InterPro" id="IPR013201">
    <property type="entry name" value="Prot_inhib_I29"/>
</dbReference>
<feature type="signal peptide" evidence="6">
    <location>
        <begin position="1"/>
        <end position="19"/>
    </location>
</feature>
<evidence type="ECO:0000256" key="5">
    <source>
        <dbReference type="ARBA" id="ARBA00023157"/>
    </source>
</evidence>
<keyword evidence="5" id="KW-1015">Disulfide bond</keyword>
<dbReference type="AlphaFoldDB" id="A0A8J5VKL1"/>
<dbReference type="FunFam" id="3.90.70.10:FF:000067">
    <property type="entry name" value="Senescence-specific cysteine protease"/>
    <property type="match status" value="1"/>
</dbReference>
<dbReference type="PROSITE" id="PS00640">
    <property type="entry name" value="THIOL_PROTEASE_ASN"/>
    <property type="match status" value="1"/>
</dbReference>
<keyword evidence="1" id="KW-0645">Protease</keyword>
<dbReference type="SMART" id="SM00645">
    <property type="entry name" value="Pept_C1"/>
    <property type="match status" value="1"/>
</dbReference>
<evidence type="ECO:0000256" key="3">
    <source>
        <dbReference type="ARBA" id="ARBA00022801"/>
    </source>
</evidence>
<comment type="caution">
    <text evidence="9">The sequence shown here is derived from an EMBL/GenBank/DDBJ whole genome shotgun (WGS) entry which is preliminary data.</text>
</comment>
<name>A0A8J5VKL1_ZIZPA</name>
<evidence type="ECO:0000256" key="6">
    <source>
        <dbReference type="SAM" id="SignalP"/>
    </source>
</evidence>
<feature type="domain" description="Peptidase C1A papain C-terminal" evidence="7">
    <location>
        <begin position="141"/>
        <end position="362"/>
    </location>
</feature>
<dbReference type="GO" id="GO:0006508">
    <property type="term" value="P:proteolysis"/>
    <property type="evidence" value="ECO:0007669"/>
    <property type="project" value="UniProtKB-KW"/>
</dbReference>
<gene>
    <name evidence="9" type="ORF">GUJ93_ZPchr0009g2250</name>
</gene>
<evidence type="ECO:0000256" key="1">
    <source>
        <dbReference type="ARBA" id="ARBA00022670"/>
    </source>
</evidence>
<reference evidence="9" key="2">
    <citation type="submission" date="2021-02" db="EMBL/GenBank/DDBJ databases">
        <authorList>
            <person name="Kimball J.A."/>
            <person name="Haas M.W."/>
            <person name="Macchietto M."/>
            <person name="Kono T."/>
            <person name="Duquette J."/>
            <person name="Shao M."/>
        </authorList>
    </citation>
    <scope>NUCLEOTIDE SEQUENCE</scope>
    <source>
        <tissue evidence="9">Fresh leaf tissue</tissue>
    </source>
</reference>